<dbReference type="SUPFAM" id="SSF103481">
    <property type="entry name" value="Multidrug resistance efflux transporter EmrE"/>
    <property type="match status" value="2"/>
</dbReference>
<feature type="domain" description="EamA" evidence="7">
    <location>
        <begin position="13"/>
        <end position="139"/>
    </location>
</feature>
<feature type="transmembrane region" description="Helical" evidence="6">
    <location>
        <begin position="242"/>
        <end position="264"/>
    </location>
</feature>
<evidence type="ECO:0000313" key="8">
    <source>
        <dbReference type="EMBL" id="MBB3809974.1"/>
    </source>
</evidence>
<evidence type="ECO:0000256" key="5">
    <source>
        <dbReference type="ARBA" id="ARBA00023136"/>
    </source>
</evidence>
<evidence type="ECO:0000256" key="1">
    <source>
        <dbReference type="ARBA" id="ARBA00004141"/>
    </source>
</evidence>
<evidence type="ECO:0000256" key="2">
    <source>
        <dbReference type="ARBA" id="ARBA00007362"/>
    </source>
</evidence>
<dbReference type="Proteomes" id="UP000537592">
    <property type="component" value="Unassembled WGS sequence"/>
</dbReference>
<feature type="transmembrane region" description="Helical" evidence="6">
    <location>
        <begin position="9"/>
        <end position="28"/>
    </location>
</feature>
<keyword evidence="3 6" id="KW-0812">Transmembrane</keyword>
<feature type="domain" description="EamA" evidence="7">
    <location>
        <begin position="157"/>
        <end position="287"/>
    </location>
</feature>
<evidence type="ECO:0000256" key="6">
    <source>
        <dbReference type="SAM" id="Phobius"/>
    </source>
</evidence>
<dbReference type="RefSeq" id="WP_183752570.1">
    <property type="nucleotide sequence ID" value="NZ_JACICC010000004.1"/>
</dbReference>
<reference evidence="8 9" key="1">
    <citation type="submission" date="2020-08" db="EMBL/GenBank/DDBJ databases">
        <title>Genomic Encyclopedia of Type Strains, Phase IV (KMG-IV): sequencing the most valuable type-strain genomes for metagenomic binning, comparative biology and taxonomic classification.</title>
        <authorList>
            <person name="Goeker M."/>
        </authorList>
    </citation>
    <scope>NUCLEOTIDE SEQUENCE [LARGE SCALE GENOMIC DNA]</scope>
    <source>
        <strain evidence="8 9">DSM 28760</strain>
    </source>
</reference>
<dbReference type="PANTHER" id="PTHR32322">
    <property type="entry name" value="INNER MEMBRANE TRANSPORTER"/>
    <property type="match status" value="1"/>
</dbReference>
<comment type="similarity">
    <text evidence="2">Belongs to the EamA transporter family.</text>
</comment>
<dbReference type="AlphaFoldDB" id="A0A7W6EH87"/>
<dbReference type="Pfam" id="PF00892">
    <property type="entry name" value="EamA"/>
    <property type="match status" value="2"/>
</dbReference>
<evidence type="ECO:0000256" key="4">
    <source>
        <dbReference type="ARBA" id="ARBA00022989"/>
    </source>
</evidence>
<organism evidence="8 9">
    <name type="scientific">Pseudochelatococcus contaminans</name>
    <dbReference type="NCBI Taxonomy" id="1538103"/>
    <lineage>
        <taxon>Bacteria</taxon>
        <taxon>Pseudomonadati</taxon>
        <taxon>Pseudomonadota</taxon>
        <taxon>Alphaproteobacteria</taxon>
        <taxon>Hyphomicrobiales</taxon>
        <taxon>Chelatococcaceae</taxon>
        <taxon>Pseudochelatococcus</taxon>
    </lineage>
</organism>
<comment type="caution">
    <text evidence="8">The sequence shown here is derived from an EMBL/GenBank/DDBJ whole genome shotgun (WGS) entry which is preliminary data.</text>
</comment>
<dbReference type="EMBL" id="JACICC010000004">
    <property type="protein sequence ID" value="MBB3809974.1"/>
    <property type="molecule type" value="Genomic_DNA"/>
</dbReference>
<gene>
    <name evidence="8" type="ORF">FHS81_002062</name>
</gene>
<feature type="transmembrane region" description="Helical" evidence="6">
    <location>
        <begin position="149"/>
        <end position="171"/>
    </location>
</feature>
<feature type="transmembrane region" description="Helical" evidence="6">
    <location>
        <begin position="125"/>
        <end position="143"/>
    </location>
</feature>
<accession>A0A7W6EH87</accession>
<feature type="transmembrane region" description="Helical" evidence="6">
    <location>
        <begin position="183"/>
        <end position="201"/>
    </location>
</feature>
<comment type="subcellular location">
    <subcellularLocation>
        <location evidence="1">Membrane</location>
        <topology evidence="1">Multi-pass membrane protein</topology>
    </subcellularLocation>
</comment>
<keyword evidence="5 6" id="KW-0472">Membrane</keyword>
<evidence type="ECO:0000313" key="9">
    <source>
        <dbReference type="Proteomes" id="UP000537592"/>
    </source>
</evidence>
<evidence type="ECO:0000259" key="7">
    <source>
        <dbReference type="Pfam" id="PF00892"/>
    </source>
</evidence>
<dbReference type="InterPro" id="IPR000620">
    <property type="entry name" value="EamA_dom"/>
</dbReference>
<protein>
    <submittedName>
        <fullName evidence="8">Drug/metabolite transporter (DMT)-like permease</fullName>
    </submittedName>
</protein>
<dbReference type="GO" id="GO:0016020">
    <property type="term" value="C:membrane"/>
    <property type="evidence" value="ECO:0007669"/>
    <property type="project" value="UniProtKB-SubCell"/>
</dbReference>
<dbReference type="InterPro" id="IPR037185">
    <property type="entry name" value="EmrE-like"/>
</dbReference>
<proteinExistence type="inferred from homology"/>
<dbReference type="PANTHER" id="PTHR32322:SF2">
    <property type="entry name" value="EAMA DOMAIN-CONTAINING PROTEIN"/>
    <property type="match status" value="1"/>
</dbReference>
<feature type="transmembrane region" description="Helical" evidence="6">
    <location>
        <begin position="34"/>
        <end position="54"/>
    </location>
</feature>
<sequence>MNAALLRTIPAVFVVIWATGFIVARFVVPHADPITFLAVRCALAALVFIVIAIAAGAKWPVTPYQWFQALVAGVLMQGIYLGATFWSAKHGLPAGIIALVMGLQPLLTGVLSVPLLGERVSGQRWLGIAVGFAGALLVMFPRIGDASLAIPFAATAVAFGGMVSMTLGTVWQKRTASAMDLRVSAAIQFVGAVLVLAPFAALTEDLYMDGSVAMWGALIWAVFGLSVGAIGLLLYLIRQGAVAGVASLLYLVPPVSAVMAYGLFGETLEPVQMAGMAVAAIGVALANRPS</sequence>
<feature type="transmembrane region" description="Helical" evidence="6">
    <location>
        <begin position="92"/>
        <end position="113"/>
    </location>
</feature>
<name>A0A7W6EH87_9HYPH</name>
<feature type="transmembrane region" description="Helical" evidence="6">
    <location>
        <begin position="213"/>
        <end position="235"/>
    </location>
</feature>
<evidence type="ECO:0000256" key="3">
    <source>
        <dbReference type="ARBA" id="ARBA00022692"/>
    </source>
</evidence>
<feature type="transmembrane region" description="Helical" evidence="6">
    <location>
        <begin position="66"/>
        <end position="86"/>
    </location>
</feature>
<keyword evidence="4 6" id="KW-1133">Transmembrane helix</keyword>
<dbReference type="InterPro" id="IPR050638">
    <property type="entry name" value="AA-Vitamin_Transporters"/>
</dbReference>
<keyword evidence="9" id="KW-1185">Reference proteome</keyword>